<dbReference type="Gene3D" id="3.30.70.1440">
    <property type="entry name" value="Multidrug efflux transporter AcrB pore domain"/>
    <property type="match status" value="1"/>
</dbReference>
<feature type="transmembrane region" description="Helical" evidence="1">
    <location>
        <begin position="869"/>
        <end position="885"/>
    </location>
</feature>
<dbReference type="PRINTS" id="PR00702">
    <property type="entry name" value="ACRIFLAVINRP"/>
</dbReference>
<keyword evidence="3" id="KW-1185">Reference proteome</keyword>
<evidence type="ECO:0000256" key="1">
    <source>
        <dbReference type="SAM" id="Phobius"/>
    </source>
</evidence>
<evidence type="ECO:0000313" key="2">
    <source>
        <dbReference type="EMBL" id="MCZ4280691.1"/>
    </source>
</evidence>
<evidence type="ECO:0000313" key="3">
    <source>
        <dbReference type="Proteomes" id="UP001069802"/>
    </source>
</evidence>
<dbReference type="Gene3D" id="3.30.70.1430">
    <property type="entry name" value="Multidrug efflux transporter AcrB pore domain"/>
    <property type="match status" value="2"/>
</dbReference>
<feature type="transmembrane region" description="Helical" evidence="1">
    <location>
        <begin position="429"/>
        <end position="448"/>
    </location>
</feature>
<dbReference type="InterPro" id="IPR027463">
    <property type="entry name" value="AcrB_DN_DC_subdom"/>
</dbReference>
<dbReference type="EMBL" id="JAPWGY010000002">
    <property type="protein sequence ID" value="MCZ4280691.1"/>
    <property type="molecule type" value="Genomic_DNA"/>
</dbReference>
<dbReference type="SUPFAM" id="SSF82866">
    <property type="entry name" value="Multidrug efflux transporter AcrB transmembrane domain"/>
    <property type="match status" value="2"/>
</dbReference>
<feature type="transmembrane region" description="Helical" evidence="1">
    <location>
        <begin position="532"/>
        <end position="552"/>
    </location>
</feature>
<dbReference type="Gene3D" id="1.20.1640.10">
    <property type="entry name" value="Multidrug efflux transporter AcrB transmembrane domain"/>
    <property type="match status" value="2"/>
</dbReference>
<keyword evidence="1" id="KW-0472">Membrane</keyword>
<dbReference type="Pfam" id="PF00873">
    <property type="entry name" value="ACR_tran"/>
    <property type="match status" value="1"/>
</dbReference>
<feature type="transmembrane region" description="Helical" evidence="1">
    <location>
        <begin position="995"/>
        <end position="1020"/>
    </location>
</feature>
<feature type="transmembrane region" description="Helical" evidence="1">
    <location>
        <begin position="964"/>
        <end position="983"/>
    </location>
</feature>
<protein>
    <submittedName>
        <fullName evidence="2">Efflux RND transporter permease subunit</fullName>
    </submittedName>
</protein>
<dbReference type="PANTHER" id="PTHR32063">
    <property type="match status" value="1"/>
</dbReference>
<sequence length="1048" mass="115407">MHFLTGWFIKNPVAANLMMAFFLFLGWQALTTIRIEGFPRIPPESISITTSYSGATTAQIDELITQKVEKALEGIEGVRSVSSQSNNDSSVITLRRSGGQDLQKLLDKVRLRIDGISDFPAAAERPVIEDGGYDFPALYLNLHGQTDPVTLQRLSERLREELLSRPELSRMNIWGLYEREMQIELDPQILQRHNLTVADVVTQIKLNSLNYKSGVLRTKGGTISLKTDNQARFSTEYAAIPVIEHADGTRILLGDIATVQDGFKEGDYLFRFNGELTSGMEILIGQKENLLQVSEVVHDVVETFRTRLPPDVKLTIWGNSADYIADRLELLKNNGIQGLLLVLLVLSLFLNVRLAFWVAMGIPVSLMGALAVAGSKWVDYSLNDVTTFGLIIVLGILVDDAVVVGESVFEERRADKDPFRATEKGVRKVAVATVFGVLTTIAAFFPMLMLENPLGKVLASFSGIVIFALTFSLIESKFILPAHLARTKLDQQPRFLPGRLWTKVQQAAQNLLHGFRDRIYGPLLARSIRHRYATLVFFIAAATLGIGLIGLGKIKTVFFPDIPGQVITVSLEMDARAPFELTRDNLEHIRLVGEELSHTFQQEKSLENAPVRSMFMFISDASTAQIFAELTPVSERPDLGIIEFMEQWRQHTGTIEGATQLQFTGSEELAGGFLLRLYAKDSDLLALASQDLREFLADINGVNNIRDSLTPGQPQLDIQVKPEARNLGFTTETLASQIGNAFGGAEVQKIMRDGTELKVIVQNTDTTRDSIDDLLRSQVRSNNGNWIPFQSVAEIKGSYVSGTIHRENGKLVNTVAASINRSLVASEEVAQAVFEQLVPELAARYPGLEIKGAGELEEIGEIQGGMKQALLLAAVLIYVLMAVPLKSYWQPFIILAIVPLGFVSAAIGHLIMDLPLSVLSFFGMLALTGVVINDSLVLITSYNQLREKGISAFDAIHQAGLGRFRAIFLTTATTVIGLSPLLSETSEQAQYLIPAAVSLAYGELFSTALMLLLVPALLAITEDFKRIFPGPEREKIDKAVPTGQAQEK</sequence>
<feature type="transmembrane region" description="Helical" evidence="1">
    <location>
        <begin position="12"/>
        <end position="30"/>
    </location>
</feature>
<dbReference type="SUPFAM" id="SSF82693">
    <property type="entry name" value="Multidrug efflux transporter AcrB pore domain, PN1, PN2, PC1 and PC2 subdomains"/>
    <property type="match status" value="2"/>
</dbReference>
<feature type="transmembrane region" description="Helical" evidence="1">
    <location>
        <begin position="385"/>
        <end position="409"/>
    </location>
</feature>
<reference evidence="2" key="1">
    <citation type="submission" date="2022-12" db="EMBL/GenBank/DDBJ databases">
        <title>Bacterial isolates from different developmental stages of Nematostella vectensis.</title>
        <authorList>
            <person name="Fraune S."/>
        </authorList>
    </citation>
    <scope>NUCLEOTIDE SEQUENCE</scope>
    <source>
        <strain evidence="2">G21630-S1</strain>
    </source>
</reference>
<feature type="transmembrane region" description="Helical" evidence="1">
    <location>
        <begin position="454"/>
        <end position="474"/>
    </location>
</feature>
<dbReference type="PANTHER" id="PTHR32063:SF33">
    <property type="entry name" value="RND SUPERFAMILY EFFLUX PUMP PERMEASE COMPONENT"/>
    <property type="match status" value="1"/>
</dbReference>
<accession>A0ABT4LHW4</accession>
<dbReference type="Gene3D" id="3.30.2090.10">
    <property type="entry name" value="Multidrug efflux transporter AcrB TolC docking domain, DN and DC subdomains"/>
    <property type="match status" value="2"/>
</dbReference>
<dbReference type="Proteomes" id="UP001069802">
    <property type="component" value="Unassembled WGS sequence"/>
</dbReference>
<dbReference type="Gene3D" id="3.30.70.1320">
    <property type="entry name" value="Multidrug efflux transporter AcrB pore domain like"/>
    <property type="match status" value="1"/>
</dbReference>
<feature type="transmembrane region" description="Helical" evidence="1">
    <location>
        <begin position="340"/>
        <end position="373"/>
    </location>
</feature>
<keyword evidence="1" id="KW-0812">Transmembrane</keyword>
<dbReference type="InterPro" id="IPR001036">
    <property type="entry name" value="Acrflvin-R"/>
</dbReference>
<feature type="transmembrane region" description="Helical" evidence="1">
    <location>
        <begin position="892"/>
        <end position="912"/>
    </location>
</feature>
<name>A0ABT4LHW4_9PROT</name>
<gene>
    <name evidence="2" type="ORF">O4H49_07865</name>
</gene>
<organism evidence="2 3">
    <name type="scientific">Kiloniella laminariae</name>
    <dbReference type="NCBI Taxonomy" id="454162"/>
    <lineage>
        <taxon>Bacteria</taxon>
        <taxon>Pseudomonadati</taxon>
        <taxon>Pseudomonadota</taxon>
        <taxon>Alphaproteobacteria</taxon>
        <taxon>Rhodospirillales</taxon>
        <taxon>Kiloniellaceae</taxon>
        <taxon>Kiloniella</taxon>
    </lineage>
</organism>
<dbReference type="SUPFAM" id="SSF82714">
    <property type="entry name" value="Multidrug efflux transporter AcrB TolC docking domain, DN and DC subdomains"/>
    <property type="match status" value="2"/>
</dbReference>
<dbReference type="RefSeq" id="WP_269422875.1">
    <property type="nucleotide sequence ID" value="NZ_JAPWGY010000002.1"/>
</dbReference>
<keyword evidence="1" id="KW-1133">Transmembrane helix</keyword>
<proteinExistence type="predicted"/>
<comment type="caution">
    <text evidence="2">The sequence shown here is derived from an EMBL/GenBank/DDBJ whole genome shotgun (WGS) entry which is preliminary data.</text>
</comment>
<feature type="transmembrane region" description="Helical" evidence="1">
    <location>
        <begin position="918"/>
        <end position="943"/>
    </location>
</feature>